<accession>A6HJE0</accession>
<proteinExistence type="predicted"/>
<protein>
    <submittedName>
        <fullName evidence="1">RCG35066</fullName>
    </submittedName>
</protein>
<reference evidence="1 2" key="1">
    <citation type="submission" date="2005-07" db="EMBL/GenBank/DDBJ databases">
        <authorList>
            <person name="Mural R.J."/>
            <person name="Li P.W."/>
            <person name="Adams M.D."/>
            <person name="Amanatides P.G."/>
            <person name="Baden-Tillson H."/>
            <person name="Barnstead M."/>
            <person name="Chin S.H."/>
            <person name="Dew I."/>
            <person name="Evans C.A."/>
            <person name="Ferriera S."/>
            <person name="Flanigan M."/>
            <person name="Fosler C."/>
            <person name="Glodek A."/>
            <person name="Gu Z."/>
            <person name="Holt R.A."/>
            <person name="Jennings D."/>
            <person name="Kraft C.L."/>
            <person name="Lu F."/>
            <person name="Nguyen T."/>
            <person name="Nusskern D.R."/>
            <person name="Pfannkoch C.M."/>
            <person name="Sitter C."/>
            <person name="Sutton G.G."/>
            <person name="Venter J.C."/>
            <person name="Wang Z."/>
            <person name="Woodage T."/>
            <person name="Zheng X.H."/>
            <person name="Zhong F."/>
        </authorList>
    </citation>
    <scope>NUCLEOTIDE SEQUENCE [LARGE SCALE GENOMIC DNA]</scope>
    <source>
        <strain>BN</strain>
        <strain evidence="2">Sprague-Dawley</strain>
    </source>
</reference>
<dbReference type="Proteomes" id="UP000234681">
    <property type="component" value="Chromosome 10"/>
</dbReference>
<evidence type="ECO:0000313" key="1">
    <source>
        <dbReference type="EMBL" id="EDM06145.1"/>
    </source>
</evidence>
<dbReference type="EMBL" id="CH473948">
    <property type="protein sequence ID" value="EDM06145.1"/>
    <property type="molecule type" value="Genomic_DNA"/>
</dbReference>
<evidence type="ECO:0000313" key="2">
    <source>
        <dbReference type="Proteomes" id="UP000234681"/>
    </source>
</evidence>
<gene>
    <name evidence="1" type="ORF">rCG_35066</name>
</gene>
<dbReference type="AlphaFoldDB" id="A6HJE0"/>
<sequence length="49" mass="5586">MNIYEETQLLELEAQRLFKPVQCCALRKSSPRQKLASAKTYLCPVGNQS</sequence>
<name>A6HJE0_RAT</name>
<organism evidence="1 2">
    <name type="scientific">Rattus norvegicus</name>
    <name type="common">Rat</name>
    <dbReference type="NCBI Taxonomy" id="10116"/>
    <lineage>
        <taxon>Eukaryota</taxon>
        <taxon>Metazoa</taxon>
        <taxon>Chordata</taxon>
        <taxon>Craniata</taxon>
        <taxon>Vertebrata</taxon>
        <taxon>Euteleostomi</taxon>
        <taxon>Mammalia</taxon>
        <taxon>Eutheria</taxon>
        <taxon>Euarchontoglires</taxon>
        <taxon>Glires</taxon>
        <taxon>Rodentia</taxon>
        <taxon>Myomorpha</taxon>
        <taxon>Muroidea</taxon>
        <taxon>Muridae</taxon>
        <taxon>Murinae</taxon>
        <taxon>Rattus</taxon>
    </lineage>
</organism>